<evidence type="ECO:0000259" key="4">
    <source>
        <dbReference type="Pfam" id="PF17853"/>
    </source>
</evidence>
<dbReference type="InterPro" id="IPR025751">
    <property type="entry name" value="RsbRD_N_dom"/>
</dbReference>
<dbReference type="Pfam" id="PF17853">
    <property type="entry name" value="GGDEF_2"/>
    <property type="match status" value="1"/>
</dbReference>
<reference evidence="5 6" key="1">
    <citation type="submission" date="2019-07" db="EMBL/GenBank/DDBJ databases">
        <title>Whole genome shotgun sequence of Kocuria turfanensis NBRC 107627.</title>
        <authorList>
            <person name="Hosoyama A."/>
            <person name="Uohara A."/>
            <person name="Ohji S."/>
            <person name="Ichikawa N."/>
        </authorList>
    </citation>
    <scope>NUCLEOTIDE SEQUENCE [LARGE SCALE GENOMIC DNA]</scope>
    <source>
        <strain evidence="5 6">NBRC 107627</strain>
    </source>
</reference>
<dbReference type="PANTHER" id="PTHR33744:SF1">
    <property type="entry name" value="DNA-BINDING TRANSCRIPTIONAL ACTIVATOR ADER"/>
    <property type="match status" value="1"/>
</dbReference>
<dbReference type="STRING" id="388357.GCA_001580365_02081"/>
<gene>
    <name evidence="5" type="ORF">KTU01_17900</name>
</gene>
<evidence type="ECO:0000259" key="2">
    <source>
        <dbReference type="Pfam" id="PF13556"/>
    </source>
</evidence>
<feature type="domain" description="RsbT co-antagonist protein RsbRD N-terminal" evidence="3">
    <location>
        <begin position="30"/>
        <end position="175"/>
    </location>
</feature>
<dbReference type="InterPro" id="IPR041522">
    <property type="entry name" value="CdaR_GGDEF"/>
</dbReference>
<dbReference type="RefSeq" id="WP_062735689.1">
    <property type="nucleotide sequence ID" value="NZ_BJZS01000048.1"/>
</dbReference>
<dbReference type="EMBL" id="BJZS01000048">
    <property type="protein sequence ID" value="GEO95667.1"/>
    <property type="molecule type" value="Genomic_DNA"/>
</dbReference>
<proteinExistence type="inferred from homology"/>
<dbReference type="Pfam" id="PF13556">
    <property type="entry name" value="HTH_30"/>
    <property type="match status" value="1"/>
</dbReference>
<dbReference type="InterPro" id="IPR051448">
    <property type="entry name" value="CdaR-like_regulators"/>
</dbReference>
<dbReference type="PANTHER" id="PTHR33744">
    <property type="entry name" value="CARBOHYDRATE DIACID REGULATOR"/>
    <property type="match status" value="1"/>
</dbReference>
<evidence type="ECO:0000313" key="6">
    <source>
        <dbReference type="Proteomes" id="UP000321103"/>
    </source>
</evidence>
<evidence type="ECO:0000313" key="5">
    <source>
        <dbReference type="EMBL" id="GEO95667.1"/>
    </source>
</evidence>
<feature type="domain" description="CdaR GGDEF-like" evidence="4">
    <location>
        <begin position="186"/>
        <end position="297"/>
    </location>
</feature>
<dbReference type="Pfam" id="PF14361">
    <property type="entry name" value="RsbRD_N"/>
    <property type="match status" value="1"/>
</dbReference>
<dbReference type="AlphaFoldDB" id="A0A512IDD9"/>
<dbReference type="InterPro" id="IPR042070">
    <property type="entry name" value="PucR_C-HTH_sf"/>
</dbReference>
<keyword evidence="6" id="KW-1185">Reference proteome</keyword>
<sequence>MEHSEAQDAAQPGGQDRLRRAWTGMLADADRIADGITAVLLAKDPAGGGWSTPELRALLRRSTREHVGRGLRILAGRADDDGGAARAVDVWRDTGIERARQGVPLEAVLSAYTTGNLLLWEAMTERVRDGRAEITAEELVTAGRRLWHDLGVQSEVMSEAYRRETARQELRDLRRQENYLAGLLEGRAADPEFAAQAEQILGIRADAPVACVVAVVEDPHSEPLHHPEDRVERMGGTSRWGVRDGALYGVVAMQGADEAWLSDLLRPAVEGRVGVALARQGMADTAAAFRLAARAAATLPVGARRLVWASARLPELLLETSPEVGSMIVEQVLAPVLALPAHQRTTLLDTLRALLRHSGSPTSAAEELFCHRNTVIYRSRRLVELTGCSPQEPRGRLLLELAVLAHDLAVSGGRSTPAG</sequence>
<comment type="caution">
    <text evidence="5">The sequence shown here is derived from an EMBL/GenBank/DDBJ whole genome shotgun (WGS) entry which is preliminary data.</text>
</comment>
<organism evidence="5 6">
    <name type="scientific">Kocuria turfanensis</name>
    <dbReference type="NCBI Taxonomy" id="388357"/>
    <lineage>
        <taxon>Bacteria</taxon>
        <taxon>Bacillati</taxon>
        <taxon>Actinomycetota</taxon>
        <taxon>Actinomycetes</taxon>
        <taxon>Micrococcales</taxon>
        <taxon>Micrococcaceae</taxon>
        <taxon>Kocuria</taxon>
    </lineage>
</organism>
<evidence type="ECO:0000256" key="1">
    <source>
        <dbReference type="ARBA" id="ARBA00006754"/>
    </source>
</evidence>
<dbReference type="Proteomes" id="UP000321103">
    <property type="component" value="Unassembled WGS sequence"/>
</dbReference>
<name>A0A512IDD9_9MICC</name>
<comment type="similarity">
    <text evidence="1">Belongs to the CdaR family.</text>
</comment>
<evidence type="ECO:0000259" key="3">
    <source>
        <dbReference type="Pfam" id="PF14361"/>
    </source>
</evidence>
<dbReference type="InterPro" id="IPR025736">
    <property type="entry name" value="PucR_C-HTH_dom"/>
</dbReference>
<evidence type="ECO:0008006" key="7">
    <source>
        <dbReference type="Google" id="ProtNLM"/>
    </source>
</evidence>
<accession>A0A512IDD9</accession>
<dbReference type="Gene3D" id="1.10.10.2840">
    <property type="entry name" value="PucR C-terminal helix-turn-helix domain"/>
    <property type="match status" value="1"/>
</dbReference>
<feature type="domain" description="PucR C-terminal helix-turn-helix" evidence="2">
    <location>
        <begin position="347"/>
        <end position="405"/>
    </location>
</feature>
<protein>
    <recommendedName>
        <fullName evidence="7">PucR family transcriptional regulator</fullName>
    </recommendedName>
</protein>